<evidence type="ECO:0000313" key="2">
    <source>
        <dbReference type="EMBL" id="KAB8035826.1"/>
    </source>
</evidence>
<proteinExistence type="predicted"/>
<evidence type="ECO:0000256" key="1">
    <source>
        <dbReference type="SAM" id="SignalP"/>
    </source>
</evidence>
<dbReference type="AlphaFoldDB" id="A0A6N6VN88"/>
<dbReference type="RefSeq" id="WP_153421851.1">
    <property type="nucleotide sequence ID" value="NZ_WFLM01000009.1"/>
</dbReference>
<dbReference type="PROSITE" id="PS51257">
    <property type="entry name" value="PROKAR_LIPOPROTEIN"/>
    <property type="match status" value="1"/>
</dbReference>
<protein>
    <submittedName>
        <fullName evidence="2">Uncharacterized protein</fullName>
    </submittedName>
</protein>
<organism evidence="2 3">
    <name type="scientific">Silvanigrella paludirubra</name>
    <dbReference type="NCBI Taxonomy" id="2499159"/>
    <lineage>
        <taxon>Bacteria</taxon>
        <taxon>Pseudomonadati</taxon>
        <taxon>Bdellovibrionota</taxon>
        <taxon>Oligoflexia</taxon>
        <taxon>Silvanigrellales</taxon>
        <taxon>Silvanigrellaceae</taxon>
        <taxon>Silvanigrella</taxon>
    </lineage>
</organism>
<dbReference type="Proteomes" id="UP000437748">
    <property type="component" value="Unassembled WGS sequence"/>
</dbReference>
<feature type="chain" id="PRO_5026732735" evidence="1">
    <location>
        <begin position="23"/>
        <end position="283"/>
    </location>
</feature>
<gene>
    <name evidence="2" type="ORF">GCL60_16485</name>
</gene>
<reference evidence="2 3" key="1">
    <citation type="submission" date="2019-10" db="EMBL/GenBank/DDBJ databases">
        <title>New species of Slilvanegrellaceae.</title>
        <authorList>
            <person name="Pitt A."/>
            <person name="Hahn M.W."/>
        </authorList>
    </citation>
    <scope>NUCLEOTIDE SEQUENCE [LARGE SCALE GENOMIC DNA]</scope>
    <source>
        <strain evidence="2 3">SP-Ram-0.45-NSY-1</strain>
    </source>
</reference>
<comment type="caution">
    <text evidence="2">The sequence shown here is derived from an EMBL/GenBank/DDBJ whole genome shotgun (WGS) entry which is preliminary data.</text>
</comment>
<feature type="signal peptide" evidence="1">
    <location>
        <begin position="1"/>
        <end position="22"/>
    </location>
</feature>
<keyword evidence="3" id="KW-1185">Reference proteome</keyword>
<name>A0A6N6VN88_9BACT</name>
<evidence type="ECO:0000313" key="3">
    <source>
        <dbReference type="Proteomes" id="UP000437748"/>
    </source>
</evidence>
<keyword evidence="1" id="KW-0732">Signal</keyword>
<sequence>MRKIILSCLSLLVISCGGKAYADCATAPNGGTVCTDSRSKSLTMTAYEIASSGNACLGTSPDWYNAYKSGSKWHKYCGYNSGVYGDSWTYSGVWSNSPYGIIAKTNLLNYKTNASTVKVFGQAKVIFRARNNGYMGEWNGHVGSHPNNGNFFIVELISTDGTVLARNSYGPQTIVWDSPMLISLTADINKDDLKQFYFKAYTSVPNNTWTAPIPLIEIERIFLQAQDIGEVYKTQVSFSEIKHTAKPIAKGNFKNRLAELAKNDTSPDQYFRNKYITMYGELP</sequence>
<dbReference type="EMBL" id="WFLM01000009">
    <property type="protein sequence ID" value="KAB8035826.1"/>
    <property type="molecule type" value="Genomic_DNA"/>
</dbReference>
<accession>A0A6N6VN88</accession>